<dbReference type="Gene3D" id="3.40.50.2020">
    <property type="match status" value="1"/>
</dbReference>
<organism evidence="2 3">
    <name type="scientific">Thyridium curvatum</name>
    <dbReference type="NCBI Taxonomy" id="1093900"/>
    <lineage>
        <taxon>Eukaryota</taxon>
        <taxon>Fungi</taxon>
        <taxon>Dikarya</taxon>
        <taxon>Ascomycota</taxon>
        <taxon>Pezizomycotina</taxon>
        <taxon>Sordariomycetes</taxon>
        <taxon>Sordariomycetidae</taxon>
        <taxon>Thyridiales</taxon>
        <taxon>Thyridiaceae</taxon>
        <taxon>Thyridium</taxon>
    </lineage>
</organism>
<dbReference type="CDD" id="cd06223">
    <property type="entry name" value="PRTases_typeI"/>
    <property type="match status" value="1"/>
</dbReference>
<dbReference type="EMBL" id="SKBQ01000104">
    <property type="protein sequence ID" value="TPX18978.1"/>
    <property type="molecule type" value="Genomic_DNA"/>
</dbReference>
<dbReference type="OrthoDB" id="5416609at2759"/>
<gene>
    <name evidence="2" type="ORF">E0L32_011371</name>
</gene>
<evidence type="ECO:0000259" key="1">
    <source>
        <dbReference type="Pfam" id="PF14681"/>
    </source>
</evidence>
<dbReference type="InterPro" id="IPR023214">
    <property type="entry name" value="HAD_sf"/>
</dbReference>
<dbReference type="AlphaFoldDB" id="A0A507BQ53"/>
<dbReference type="Proteomes" id="UP000319257">
    <property type="component" value="Unassembled WGS sequence"/>
</dbReference>
<keyword evidence="3" id="KW-1185">Reference proteome</keyword>
<dbReference type="Pfam" id="PF13207">
    <property type="entry name" value="AAA_17"/>
    <property type="match status" value="1"/>
</dbReference>
<dbReference type="GeneID" id="41978818"/>
<dbReference type="InterPro" id="IPR000836">
    <property type="entry name" value="PRTase_dom"/>
</dbReference>
<dbReference type="GO" id="GO:0006564">
    <property type="term" value="P:L-serine biosynthetic process"/>
    <property type="evidence" value="ECO:0007669"/>
    <property type="project" value="TreeGrafter"/>
</dbReference>
<dbReference type="GO" id="GO:0005737">
    <property type="term" value="C:cytoplasm"/>
    <property type="evidence" value="ECO:0007669"/>
    <property type="project" value="TreeGrafter"/>
</dbReference>
<protein>
    <recommendedName>
        <fullName evidence="1">Phosphoribosyltransferase domain-containing protein</fullName>
    </recommendedName>
</protein>
<dbReference type="SUPFAM" id="SSF52540">
    <property type="entry name" value="P-loop containing nucleoside triphosphate hydrolases"/>
    <property type="match status" value="1"/>
</dbReference>
<dbReference type="SUPFAM" id="SSF53271">
    <property type="entry name" value="PRTase-like"/>
    <property type="match status" value="1"/>
</dbReference>
<proteinExistence type="predicted"/>
<accession>A0A507BQ53</accession>
<reference evidence="2 3" key="1">
    <citation type="submission" date="2019-06" db="EMBL/GenBank/DDBJ databases">
        <title>Draft genome sequence of the filamentous fungus Phialemoniopsis curvata isolated from diesel fuel.</title>
        <authorList>
            <person name="Varaljay V.A."/>
            <person name="Lyon W.J."/>
            <person name="Crouch A.L."/>
            <person name="Drake C.E."/>
            <person name="Hollomon J.M."/>
            <person name="Nadeau L.J."/>
            <person name="Nunn H.S."/>
            <person name="Stevenson B.S."/>
            <person name="Bojanowski C.L."/>
            <person name="Crookes-Goodson W.J."/>
        </authorList>
    </citation>
    <scope>NUCLEOTIDE SEQUENCE [LARGE SCALE GENOMIC DNA]</scope>
    <source>
        <strain evidence="2 3">D216</strain>
    </source>
</reference>
<dbReference type="STRING" id="1093900.A0A507BQ53"/>
<dbReference type="GO" id="GO:0000287">
    <property type="term" value="F:magnesium ion binding"/>
    <property type="evidence" value="ECO:0007669"/>
    <property type="project" value="TreeGrafter"/>
</dbReference>
<dbReference type="InterPro" id="IPR036412">
    <property type="entry name" value="HAD-like_sf"/>
</dbReference>
<dbReference type="Gene3D" id="3.40.50.1000">
    <property type="entry name" value="HAD superfamily/HAD-like"/>
    <property type="match status" value="1"/>
</dbReference>
<dbReference type="Gene3D" id="3.40.50.300">
    <property type="entry name" value="P-loop containing nucleotide triphosphate hydrolases"/>
    <property type="match status" value="1"/>
</dbReference>
<comment type="caution">
    <text evidence="2">The sequence shown here is derived from an EMBL/GenBank/DDBJ whole genome shotgun (WGS) entry which is preliminary data.</text>
</comment>
<sequence>MAPKPTVIGIYGLPGSGKSFQMGKLKQNLERHAFDYYEGSDKIASLVDGGLSGFQRLGEQEQHYWRQQAINDIAHDCASKTRSAIVTGHFMFWEEGEDSGHPVYTMADMNSFTHIIYLDVPTHTLAKRRLNDPLKNRSVTSIDHLQKWQAAEISYMRHLCRHHRILFLALPDALQLPTRVSELVCRFSQYTAESNWSLVKAHLDDTTDNKSFQTALVIDGDKTLAPFDTGSLFWKAYAEARSKVVGPCPLKELFSGPLGYSDTAFFQAMLLYEEAAGDDAFFEGLCDTVASSVQMYDDFVSLLRSVESKEHILSIVVTCGLRRVWEKILRKQGLSSTICVLGGGRAKDKFIITPAAKASLVTHLRQEMKVHVWAFGDSPLDLPMLEAADKAVVVVGDDSIRSRSMENALVIAMEQRGFQAQQVLLPSHVTPRLDFGRLPRMYLSHDMFSPPGQARETDQKDGCNVFAINILHATYKDATKILMTPTRDASVYGATLRAAHQRIGQYLATEFLPALLGTEEYAIPHVQGHDTSGYRIRNESRTSLIALMRGGEPLALGVSDMLARAMFVHATSPADVKHDHVQGQATVVLVDSVINTGKTLIQFIERVRLLQVNVRIVVIAAVVQMEAIANGSNLATVMKINDVALITLRLSKNKFTGTKTTDTGNRLFNTTHLV</sequence>
<dbReference type="SUPFAM" id="SSF56784">
    <property type="entry name" value="HAD-like"/>
    <property type="match status" value="1"/>
</dbReference>
<name>A0A507BQ53_9PEZI</name>
<dbReference type="GO" id="GO:0036424">
    <property type="term" value="F:L-phosphoserine phosphatase activity"/>
    <property type="evidence" value="ECO:0007669"/>
    <property type="project" value="TreeGrafter"/>
</dbReference>
<evidence type="ECO:0000313" key="3">
    <source>
        <dbReference type="Proteomes" id="UP000319257"/>
    </source>
</evidence>
<dbReference type="PANTHER" id="PTHR43344">
    <property type="entry name" value="PHOSPHOSERINE PHOSPHATASE"/>
    <property type="match status" value="1"/>
</dbReference>
<dbReference type="InParanoid" id="A0A507BQ53"/>
<dbReference type="Pfam" id="PF12710">
    <property type="entry name" value="HAD"/>
    <property type="match status" value="1"/>
</dbReference>
<dbReference type="InterPro" id="IPR027417">
    <property type="entry name" value="P-loop_NTPase"/>
</dbReference>
<dbReference type="RefSeq" id="XP_031000689.1">
    <property type="nucleotide sequence ID" value="XM_031134094.1"/>
</dbReference>
<dbReference type="Pfam" id="PF14681">
    <property type="entry name" value="UPRTase"/>
    <property type="match status" value="1"/>
</dbReference>
<evidence type="ECO:0000313" key="2">
    <source>
        <dbReference type="EMBL" id="TPX18978.1"/>
    </source>
</evidence>
<dbReference type="InterPro" id="IPR050582">
    <property type="entry name" value="HAD-like_SerB"/>
</dbReference>
<feature type="domain" description="Phosphoribosyltransferase" evidence="1">
    <location>
        <begin position="476"/>
        <end position="670"/>
    </location>
</feature>
<dbReference type="InterPro" id="IPR029057">
    <property type="entry name" value="PRTase-like"/>
</dbReference>
<dbReference type="PANTHER" id="PTHR43344:SF20">
    <property type="entry name" value="URACIL PHOSPHORIBOSYLTRANSFERASE"/>
    <property type="match status" value="1"/>
</dbReference>